<comment type="catalytic activity">
    <reaction evidence="1">
        <text>Hydrolysis of terminal non-reducing N-acetyl-D-hexosamine residues in N-acetyl-beta-D-hexosaminides.</text>
        <dbReference type="EC" id="3.2.1.52"/>
    </reaction>
</comment>
<evidence type="ECO:0000256" key="2">
    <source>
        <dbReference type="ARBA" id="ARBA00005336"/>
    </source>
</evidence>
<dbReference type="PANTHER" id="PTHR30480:SF13">
    <property type="entry name" value="BETA-HEXOSAMINIDASE"/>
    <property type="match status" value="1"/>
</dbReference>
<dbReference type="EC" id="3.2.1.52" evidence="3"/>
<accession>A0A2A4GAP4</accession>
<dbReference type="SUPFAM" id="SSF51445">
    <property type="entry name" value="(Trans)glycosidases"/>
    <property type="match status" value="1"/>
</dbReference>
<dbReference type="InterPro" id="IPR036962">
    <property type="entry name" value="Glyco_hydro_3_N_sf"/>
</dbReference>
<name>A0A2A4GAP4_9FLAO</name>
<evidence type="ECO:0000256" key="1">
    <source>
        <dbReference type="ARBA" id="ARBA00001231"/>
    </source>
</evidence>
<dbReference type="InterPro" id="IPR017853">
    <property type="entry name" value="GH"/>
</dbReference>
<gene>
    <name evidence="7" type="ORF">B7P33_06540</name>
</gene>
<dbReference type="AlphaFoldDB" id="A0A2A4GAP4"/>
<comment type="caution">
    <text evidence="7">The sequence shown here is derived from an EMBL/GenBank/DDBJ whole genome shotgun (WGS) entry which is preliminary data.</text>
</comment>
<evidence type="ECO:0000313" key="8">
    <source>
        <dbReference type="Proteomes" id="UP000219559"/>
    </source>
</evidence>
<dbReference type="Pfam" id="PF00933">
    <property type="entry name" value="Glyco_hydro_3"/>
    <property type="match status" value="1"/>
</dbReference>
<dbReference type="EMBL" id="NBWU01000002">
    <property type="protein sequence ID" value="PCE64822.1"/>
    <property type="molecule type" value="Genomic_DNA"/>
</dbReference>
<evidence type="ECO:0000256" key="5">
    <source>
        <dbReference type="ARBA" id="ARBA00023295"/>
    </source>
</evidence>
<reference evidence="7 8" key="1">
    <citation type="submission" date="2017-04" db="EMBL/GenBank/DDBJ databases">
        <title>A new member of the family Flavobacteriaceae isolated from ascidians.</title>
        <authorList>
            <person name="Chen L."/>
        </authorList>
    </citation>
    <scope>NUCLEOTIDE SEQUENCE [LARGE SCALE GENOMIC DNA]</scope>
    <source>
        <strain evidence="7 8">HQA918</strain>
    </source>
</reference>
<dbReference type="InterPro" id="IPR050226">
    <property type="entry name" value="NagZ_Beta-hexosaminidase"/>
</dbReference>
<sequence length="524" mass="57850">MSTFLVHPELAHSMTLTEKVGQFFQPAAFINDSEAEIQKLENLIREHHIGSICFFHSRASAATNFEGKKQIVHNEESLETLHKLIARYQKAAKYPLLISIDAEWGLAMRIENTLQLPYAVTLGALADNDLIRETGKRIGEHCLASGIHWNLAPVVDVNSNPNNPVIGYRSFGNDPKTVTEKAAAFLQGTKDTGVLNSLKHFPGHGDTATDSHLGLPVIAKTKTQLLREELYPFAELIKTGVDSVMIGHLSVPALDPTGTPATLSKPIIKDVLQDELEFNGVVISDALNMHAVSKDFEEPGSLELAAFEAGNDILCFAEHVEAGISRILASVTQEEIEHRFQKVWELKCKAQVIQKEHQPLDTYDSKAFNTQLAEKSLTELRSASALLPEKTSGSFTVVTVGKPKENVFVNGLARELQFDQLKLAELPESFDKPVLIALFPPKAKPADYYGLGETTWNHLHELIATGNGILYLFGNPYLLEKLPHEQLAGLTIVYQDFPEFQEIAANHFLGKHKAVGQFPLTLSS</sequence>
<dbReference type="InterPro" id="IPR001764">
    <property type="entry name" value="Glyco_hydro_3_N"/>
</dbReference>
<dbReference type="GO" id="GO:0009254">
    <property type="term" value="P:peptidoglycan turnover"/>
    <property type="evidence" value="ECO:0007669"/>
    <property type="project" value="TreeGrafter"/>
</dbReference>
<proteinExistence type="inferred from homology"/>
<evidence type="ECO:0000256" key="3">
    <source>
        <dbReference type="ARBA" id="ARBA00012663"/>
    </source>
</evidence>
<keyword evidence="8" id="KW-1185">Reference proteome</keyword>
<evidence type="ECO:0000256" key="4">
    <source>
        <dbReference type="ARBA" id="ARBA00022801"/>
    </source>
</evidence>
<dbReference type="GO" id="GO:0005975">
    <property type="term" value="P:carbohydrate metabolic process"/>
    <property type="evidence" value="ECO:0007669"/>
    <property type="project" value="InterPro"/>
</dbReference>
<keyword evidence="4 7" id="KW-0378">Hydrolase</keyword>
<organism evidence="7 8">
    <name type="scientific">Sediminicola luteus</name>
    <dbReference type="NCBI Taxonomy" id="319238"/>
    <lineage>
        <taxon>Bacteria</taxon>
        <taxon>Pseudomonadati</taxon>
        <taxon>Bacteroidota</taxon>
        <taxon>Flavobacteriia</taxon>
        <taxon>Flavobacteriales</taxon>
        <taxon>Flavobacteriaceae</taxon>
        <taxon>Sediminicola</taxon>
    </lineage>
</organism>
<dbReference type="Gene3D" id="3.20.20.300">
    <property type="entry name" value="Glycoside hydrolase, family 3, N-terminal domain"/>
    <property type="match status" value="1"/>
</dbReference>
<dbReference type="PRINTS" id="PR00133">
    <property type="entry name" value="GLHYDRLASE3"/>
</dbReference>
<feature type="domain" description="Glycoside hydrolase family 3 N-terminal" evidence="6">
    <location>
        <begin position="15"/>
        <end position="342"/>
    </location>
</feature>
<protein>
    <recommendedName>
        <fullName evidence="3">beta-N-acetylhexosaminidase</fullName>
        <ecNumber evidence="3">3.2.1.52</ecNumber>
    </recommendedName>
</protein>
<dbReference type="GO" id="GO:0004563">
    <property type="term" value="F:beta-N-acetylhexosaminidase activity"/>
    <property type="evidence" value="ECO:0007669"/>
    <property type="project" value="UniProtKB-EC"/>
</dbReference>
<evidence type="ECO:0000313" key="7">
    <source>
        <dbReference type="EMBL" id="PCE64822.1"/>
    </source>
</evidence>
<evidence type="ECO:0000259" key="6">
    <source>
        <dbReference type="Pfam" id="PF00933"/>
    </source>
</evidence>
<dbReference type="RefSeq" id="WP_097440101.1">
    <property type="nucleotide sequence ID" value="NZ_KZ300476.1"/>
</dbReference>
<dbReference type="Proteomes" id="UP000219559">
    <property type="component" value="Unassembled WGS sequence"/>
</dbReference>
<comment type="similarity">
    <text evidence="2">Belongs to the glycosyl hydrolase 3 family.</text>
</comment>
<dbReference type="PANTHER" id="PTHR30480">
    <property type="entry name" value="BETA-HEXOSAMINIDASE-RELATED"/>
    <property type="match status" value="1"/>
</dbReference>
<keyword evidence="5" id="KW-0326">Glycosidase</keyword>
<dbReference type="OrthoDB" id="9805821at2"/>